<dbReference type="PANTHER" id="PTHR13096:SF8">
    <property type="entry name" value="RIBOSOMAL OXYGENASE 1"/>
    <property type="match status" value="1"/>
</dbReference>
<organism evidence="5 6">
    <name type="scientific">Dickeya poaceiphila</name>
    <dbReference type="NCBI Taxonomy" id="568768"/>
    <lineage>
        <taxon>Bacteria</taxon>
        <taxon>Pseudomonadati</taxon>
        <taxon>Pseudomonadota</taxon>
        <taxon>Gammaproteobacteria</taxon>
        <taxon>Enterobacterales</taxon>
        <taxon>Pectobacteriaceae</taxon>
        <taxon>Dickeya</taxon>
    </lineage>
</organism>
<dbReference type="InterPro" id="IPR039994">
    <property type="entry name" value="NO66-like"/>
</dbReference>
<dbReference type="SUPFAM" id="SSF51197">
    <property type="entry name" value="Clavaminate synthase-like"/>
    <property type="match status" value="1"/>
</dbReference>
<feature type="domain" description="JmjC" evidence="4">
    <location>
        <begin position="117"/>
        <end position="155"/>
    </location>
</feature>
<evidence type="ECO:0000256" key="1">
    <source>
        <dbReference type="ARBA" id="ARBA00001954"/>
    </source>
</evidence>
<dbReference type="PANTHER" id="PTHR13096">
    <property type="entry name" value="MINA53 MYC INDUCED NUCLEAR ANTIGEN"/>
    <property type="match status" value="1"/>
</dbReference>
<dbReference type="Pfam" id="PF08007">
    <property type="entry name" value="JmjC_2"/>
    <property type="match status" value="1"/>
</dbReference>
<keyword evidence="2" id="KW-0479">Metal-binding</keyword>
<dbReference type="STRING" id="568768.GCA_000406125_00513"/>
<name>A0A5B8IAU3_9GAMM</name>
<keyword evidence="6" id="KW-1185">Reference proteome</keyword>
<dbReference type="Proteomes" id="UP000320591">
    <property type="component" value="Chromosome"/>
</dbReference>
<dbReference type="KEGG" id="dic:Dpoa569_0003435"/>
<reference evidence="5 6" key="1">
    <citation type="journal article" date="2019" name="Environ. Microbiol.">
        <title>The phytopathogenic nature of Dickeya aquatica 174/2 and the dynamic early evolution of Dickeya pathogenicity.</title>
        <authorList>
            <person name="Duprey A."/>
            <person name="Taib N."/>
            <person name="Leonard S."/>
            <person name="Garin T."/>
            <person name="Flandrois J.P."/>
            <person name="Nasser W."/>
            <person name="Brochier-Armanet C."/>
            <person name="Reverchon S."/>
        </authorList>
    </citation>
    <scope>NUCLEOTIDE SEQUENCE [LARGE SCALE GENOMIC DNA]</scope>
    <source>
        <strain evidence="5 6">NCPPB 569</strain>
    </source>
</reference>
<proteinExistence type="predicted"/>
<comment type="cofactor">
    <cofactor evidence="1">
        <name>Fe(2+)</name>
        <dbReference type="ChEBI" id="CHEBI:29033"/>
    </cofactor>
</comment>
<dbReference type="OrthoDB" id="479699at2"/>
<dbReference type="InterPro" id="IPR003347">
    <property type="entry name" value="JmjC_dom"/>
</dbReference>
<dbReference type="GO" id="GO:0046872">
    <property type="term" value="F:metal ion binding"/>
    <property type="evidence" value="ECO:0007669"/>
    <property type="project" value="UniProtKB-KW"/>
</dbReference>
<accession>A0A5B8IAU3</accession>
<evidence type="ECO:0000259" key="4">
    <source>
        <dbReference type="Pfam" id="PF08007"/>
    </source>
</evidence>
<evidence type="ECO:0000313" key="5">
    <source>
        <dbReference type="EMBL" id="QDX31414.1"/>
    </source>
</evidence>
<gene>
    <name evidence="5" type="ORF">Dpoa569_0003435</name>
</gene>
<dbReference type="AlphaFoldDB" id="A0A5B8IAU3"/>
<evidence type="ECO:0000256" key="2">
    <source>
        <dbReference type="ARBA" id="ARBA00022723"/>
    </source>
</evidence>
<dbReference type="EMBL" id="CP042220">
    <property type="protein sequence ID" value="QDX31414.1"/>
    <property type="molecule type" value="Genomic_DNA"/>
</dbReference>
<evidence type="ECO:0000256" key="3">
    <source>
        <dbReference type="ARBA" id="ARBA00023004"/>
    </source>
</evidence>
<keyword evidence="3" id="KW-0408">Iron</keyword>
<dbReference type="Gene3D" id="2.60.120.650">
    <property type="entry name" value="Cupin"/>
    <property type="match status" value="2"/>
</dbReference>
<sequence>MITFPMRELMTLLTDTGSFKSDYLLLEGNASFSEALFNYSVRHLFRGIHHPEKDIKLLCFGDVYHPASETCTDGVLGFYTMAIMLLRKRTIVFNHLEKRIPEYYSLYTYLAEKHRILSHYNIYWSPAESAGAGAHTDDHDVVIVQLAGKKKWKFEREGITLKAGDILFVRKGTLHDPVTEDKHQSLHLTVGLVNGVSSFPVFPEPTTVGDHAGYLSPMEFFYSMGNLLGRGELILHTGHDVITEEGHSHIRFACQENVLELTKEVFHHIFERQSLTSFCIRPGAGRKDVTNLILSFYKTGIPVEIKGTS</sequence>
<protein>
    <recommendedName>
        <fullName evidence="4">JmjC domain-containing protein</fullName>
    </recommendedName>
</protein>
<evidence type="ECO:0000313" key="6">
    <source>
        <dbReference type="Proteomes" id="UP000320591"/>
    </source>
</evidence>